<organism evidence="1 2">
    <name type="scientific">Necator americanus</name>
    <name type="common">Human hookworm</name>
    <dbReference type="NCBI Taxonomy" id="51031"/>
    <lineage>
        <taxon>Eukaryota</taxon>
        <taxon>Metazoa</taxon>
        <taxon>Ecdysozoa</taxon>
        <taxon>Nematoda</taxon>
        <taxon>Chromadorea</taxon>
        <taxon>Rhabditida</taxon>
        <taxon>Rhabditina</taxon>
        <taxon>Rhabditomorpha</taxon>
        <taxon>Strongyloidea</taxon>
        <taxon>Ancylostomatidae</taxon>
        <taxon>Bunostominae</taxon>
        <taxon>Necator</taxon>
    </lineage>
</organism>
<name>A0ABR1BTE2_NECAM</name>
<evidence type="ECO:0000313" key="2">
    <source>
        <dbReference type="Proteomes" id="UP001303046"/>
    </source>
</evidence>
<protein>
    <submittedName>
        <fullName evidence="1">Uncharacterized protein</fullName>
    </submittedName>
</protein>
<gene>
    <name evidence="1" type="primary">Necator_chrI.g1912</name>
    <name evidence="1" type="ORF">RB195_005786</name>
</gene>
<reference evidence="1 2" key="1">
    <citation type="submission" date="2023-08" db="EMBL/GenBank/DDBJ databases">
        <title>A Necator americanus chromosomal reference genome.</title>
        <authorList>
            <person name="Ilik V."/>
            <person name="Petrzelkova K.J."/>
            <person name="Pardy F."/>
            <person name="Fuh T."/>
            <person name="Niatou-Singa F.S."/>
            <person name="Gouil Q."/>
            <person name="Baker L."/>
            <person name="Ritchie M.E."/>
            <person name="Jex A.R."/>
            <person name="Gazzola D."/>
            <person name="Li H."/>
            <person name="Toshio Fujiwara R."/>
            <person name="Zhan B."/>
            <person name="Aroian R.V."/>
            <person name="Pafco B."/>
            <person name="Schwarz E.M."/>
        </authorList>
    </citation>
    <scope>NUCLEOTIDE SEQUENCE [LARGE SCALE GENOMIC DNA]</scope>
    <source>
        <strain evidence="1 2">Aroian</strain>
        <tissue evidence="1">Whole animal</tissue>
    </source>
</reference>
<sequence>MTKIIRSIWIDERIPDSFRFGGEEDYPGQVIQTWEETTRDEQASCRSGRSTIDWVLIIGKLIEMCQRYSNKVKANAIGFLGLLVAFDSIKY</sequence>
<keyword evidence="2" id="KW-1185">Reference proteome</keyword>
<proteinExistence type="predicted"/>
<dbReference type="EMBL" id="JAVFWL010000001">
    <property type="protein sequence ID" value="KAK6728354.1"/>
    <property type="molecule type" value="Genomic_DNA"/>
</dbReference>
<accession>A0ABR1BTE2</accession>
<dbReference type="Proteomes" id="UP001303046">
    <property type="component" value="Unassembled WGS sequence"/>
</dbReference>
<comment type="caution">
    <text evidence="1">The sequence shown here is derived from an EMBL/GenBank/DDBJ whole genome shotgun (WGS) entry which is preliminary data.</text>
</comment>
<evidence type="ECO:0000313" key="1">
    <source>
        <dbReference type="EMBL" id="KAK6728354.1"/>
    </source>
</evidence>